<protein>
    <submittedName>
        <fullName evidence="1">Minor structural protein</fullName>
    </submittedName>
</protein>
<evidence type="ECO:0000313" key="1">
    <source>
        <dbReference type="EMBL" id="DAE03197.1"/>
    </source>
</evidence>
<accession>A0A8S5P9B2</accession>
<organism evidence="1">
    <name type="scientific">Siphoviridae sp. ct2kB26</name>
    <dbReference type="NCBI Taxonomy" id="2825317"/>
    <lineage>
        <taxon>Viruses</taxon>
        <taxon>Duplodnaviria</taxon>
        <taxon>Heunggongvirae</taxon>
        <taxon>Uroviricota</taxon>
        <taxon>Caudoviricetes</taxon>
    </lineage>
</organism>
<proteinExistence type="predicted"/>
<dbReference type="EMBL" id="BK015360">
    <property type="protein sequence ID" value="DAE03197.1"/>
    <property type="molecule type" value="Genomic_DNA"/>
</dbReference>
<name>A0A8S5P9B2_9CAUD</name>
<sequence length="598" mass="63564">MADKAISELVAAEQIKSTDMFVLEQDGTAKRLQGQTLLNWLTAAADGHGGISNIAKTDTDGLVDTYTITLADTTTKTFTVTNGNGLTAFEKLSTVGLVDTYRFTRSDGTYFTFAVANGAKGDTGEASHVWIKYASQQPTASSHSMGDLPDAWMGVYSGTAAEAPDNWQQYTWYQIKGEKGDTGAAATVTGTTVEYMVSDSGTIVPSGSWSTTIPTVPQGKYLWTRVTTTFNTGSPAVSYSVTRMGIDGTGSVSTVNDKSPDESGNVALTAADIATSGGVSVEAKLDTLGEEKQPLLTPGDNISITGNTIATKAFPCNPNLLDNWYFGKPVNQMGKTEYTGGGYAVDRWKIGDGVTATVANGALNISYSTPGWNLVEPIDNMLVPGVTYTLSCIYKASVNPIRLVVEWGDSQYFYNEASPISDDWALAQITGTIPANATIGFNQVVIQSLGSSAGDFSLKAVKLELGSQQTLAHKEDGVWVLNEIPRFSDQLVVCQRYLIPINNWTRVRASYYSGTALFFTVPIPSTMRTTPAILDPSGALAVQSVSGVDQAGFTFDCNMSTPGSISVRAAKNSHGLTDGQLVKRGGGNFQTAFFSSEL</sequence>
<reference evidence="1" key="1">
    <citation type="journal article" date="2021" name="Proc. Natl. Acad. Sci. U.S.A.">
        <title>A Catalog of Tens of Thousands of Viruses from Human Metagenomes Reveals Hidden Associations with Chronic Diseases.</title>
        <authorList>
            <person name="Tisza M.J."/>
            <person name="Buck C.B."/>
        </authorList>
    </citation>
    <scope>NUCLEOTIDE SEQUENCE</scope>
    <source>
        <strain evidence="1">Ct2kB26</strain>
    </source>
</reference>